<name>A0A0F9BD28_9ZZZZ</name>
<comment type="caution">
    <text evidence="1">The sequence shown here is derived from an EMBL/GenBank/DDBJ whole genome shotgun (WGS) entry which is preliminary data.</text>
</comment>
<organism evidence="1">
    <name type="scientific">marine sediment metagenome</name>
    <dbReference type="NCBI Taxonomy" id="412755"/>
    <lineage>
        <taxon>unclassified sequences</taxon>
        <taxon>metagenomes</taxon>
        <taxon>ecological metagenomes</taxon>
    </lineage>
</organism>
<proteinExistence type="predicted"/>
<dbReference type="AlphaFoldDB" id="A0A0F9BD28"/>
<accession>A0A0F9BD28</accession>
<protein>
    <submittedName>
        <fullName evidence="1">Uncharacterized protein</fullName>
    </submittedName>
</protein>
<reference evidence="1" key="1">
    <citation type="journal article" date="2015" name="Nature">
        <title>Complex archaea that bridge the gap between prokaryotes and eukaryotes.</title>
        <authorList>
            <person name="Spang A."/>
            <person name="Saw J.H."/>
            <person name="Jorgensen S.L."/>
            <person name="Zaremba-Niedzwiedzka K."/>
            <person name="Martijn J."/>
            <person name="Lind A.E."/>
            <person name="van Eijk R."/>
            <person name="Schleper C."/>
            <person name="Guy L."/>
            <person name="Ettema T.J."/>
        </authorList>
    </citation>
    <scope>NUCLEOTIDE SEQUENCE</scope>
</reference>
<sequence>MTLTLEDEFYTLCRSRSSFAVSQPSSSGNFFVKEVKRSVRYLFSRYNSDDRPKRRSHLPGSTFKSRYISFAEPCGAEHHDCWSVGPRST</sequence>
<dbReference type="EMBL" id="LAZR01052720">
    <property type="protein sequence ID" value="KKK82336.1"/>
    <property type="molecule type" value="Genomic_DNA"/>
</dbReference>
<evidence type="ECO:0000313" key="1">
    <source>
        <dbReference type="EMBL" id="KKK82336.1"/>
    </source>
</evidence>
<gene>
    <name evidence="1" type="ORF">LCGC14_2804410</name>
</gene>